<sequence>MLTTIQLHLVYPVMDLSDSCSTDPKASMIDTTQILSWTDAENSLAPTVAVKSDMLSILSNSLTSAPDDLTISDDDTTSVATSVLEELRDAPSSESFQSCTSP</sequence>
<proteinExistence type="predicted"/>
<dbReference type="Proteomes" id="UP001497444">
    <property type="component" value="Unassembled WGS sequence"/>
</dbReference>
<comment type="caution">
    <text evidence="1">The sequence shown here is derived from an EMBL/GenBank/DDBJ whole genome shotgun (WGS) entry which is preliminary data.</text>
</comment>
<accession>A0ABP0VEI4</accession>
<keyword evidence="2" id="KW-1185">Reference proteome</keyword>
<name>A0ABP0VEI4_9BRYO</name>
<organism evidence="1 2">
    <name type="scientific">Sphagnum jensenii</name>
    <dbReference type="NCBI Taxonomy" id="128206"/>
    <lineage>
        <taxon>Eukaryota</taxon>
        <taxon>Viridiplantae</taxon>
        <taxon>Streptophyta</taxon>
        <taxon>Embryophyta</taxon>
        <taxon>Bryophyta</taxon>
        <taxon>Sphagnophytina</taxon>
        <taxon>Sphagnopsida</taxon>
        <taxon>Sphagnales</taxon>
        <taxon>Sphagnaceae</taxon>
        <taxon>Sphagnum</taxon>
    </lineage>
</organism>
<dbReference type="EMBL" id="CAXAQS010000718">
    <property type="protein sequence ID" value="CAK9252859.1"/>
    <property type="molecule type" value="Genomic_DNA"/>
</dbReference>
<gene>
    <name evidence="1" type="ORF">CSSPJE1EN1_LOCUS28237</name>
</gene>
<reference evidence="1" key="1">
    <citation type="submission" date="2024-02" db="EMBL/GenBank/DDBJ databases">
        <authorList>
            <consortium name="ELIXIR-Norway"/>
            <consortium name="Elixir Norway"/>
        </authorList>
    </citation>
    <scope>NUCLEOTIDE SEQUENCE</scope>
</reference>
<protein>
    <submittedName>
        <fullName evidence="1">Uncharacterized protein</fullName>
    </submittedName>
</protein>
<evidence type="ECO:0000313" key="1">
    <source>
        <dbReference type="EMBL" id="CAK9252859.1"/>
    </source>
</evidence>
<evidence type="ECO:0000313" key="2">
    <source>
        <dbReference type="Proteomes" id="UP001497444"/>
    </source>
</evidence>